<evidence type="ECO:0000256" key="7">
    <source>
        <dbReference type="ARBA" id="ARBA00022884"/>
    </source>
</evidence>
<dbReference type="Pfam" id="PF10672">
    <property type="entry name" value="Methyltrans_SAM"/>
    <property type="match status" value="1"/>
</dbReference>
<dbReference type="InterPro" id="IPR015947">
    <property type="entry name" value="PUA-like_sf"/>
</dbReference>
<evidence type="ECO:0000313" key="11">
    <source>
        <dbReference type="Proteomes" id="UP000598971"/>
    </source>
</evidence>
<dbReference type="GO" id="GO:0003723">
    <property type="term" value="F:RNA binding"/>
    <property type="evidence" value="ECO:0007669"/>
    <property type="project" value="UniProtKB-KW"/>
</dbReference>
<dbReference type="CDD" id="cd21153">
    <property type="entry name" value="PUA_RlmI"/>
    <property type="match status" value="1"/>
</dbReference>
<comment type="caution">
    <text evidence="10">The sequence shown here is derived from an EMBL/GenBank/DDBJ whole genome shotgun (WGS) entry which is preliminary data.</text>
</comment>
<protein>
    <submittedName>
        <fullName evidence="10">Methyltransferase domain-containing protein</fullName>
    </submittedName>
</protein>
<keyword evidence="6" id="KW-0949">S-adenosyl-L-methionine</keyword>
<dbReference type="SUPFAM" id="SSF53335">
    <property type="entry name" value="S-adenosyl-L-methionine-dependent methyltransferases"/>
    <property type="match status" value="1"/>
</dbReference>
<dbReference type="GO" id="GO:0005737">
    <property type="term" value="C:cytoplasm"/>
    <property type="evidence" value="ECO:0007669"/>
    <property type="project" value="UniProtKB-SubCell"/>
</dbReference>
<comment type="subcellular location">
    <subcellularLocation>
        <location evidence="1">Cytoplasm</location>
    </subcellularLocation>
</comment>
<dbReference type="RefSeq" id="WP_171606250.1">
    <property type="nucleotide sequence ID" value="NZ_WHPF01000002.1"/>
</dbReference>
<evidence type="ECO:0000256" key="4">
    <source>
        <dbReference type="ARBA" id="ARBA00022603"/>
    </source>
</evidence>
<evidence type="ECO:0000256" key="3">
    <source>
        <dbReference type="ARBA" id="ARBA00022552"/>
    </source>
</evidence>
<dbReference type="GO" id="GO:0032259">
    <property type="term" value="P:methylation"/>
    <property type="evidence" value="ECO:0007669"/>
    <property type="project" value="UniProtKB-KW"/>
</dbReference>
<evidence type="ECO:0000256" key="5">
    <source>
        <dbReference type="ARBA" id="ARBA00022679"/>
    </source>
</evidence>
<evidence type="ECO:0000313" key="10">
    <source>
        <dbReference type="EMBL" id="NNV54326.1"/>
    </source>
</evidence>
<dbReference type="Gene3D" id="3.30.750.80">
    <property type="entry name" value="RNA methyltransferase domain (HRMD) like"/>
    <property type="match status" value="1"/>
</dbReference>
<keyword evidence="5" id="KW-0808">Transferase</keyword>
<keyword evidence="7" id="KW-0694">RNA-binding</keyword>
<dbReference type="SUPFAM" id="SSF88697">
    <property type="entry name" value="PUA domain-like"/>
    <property type="match status" value="1"/>
</dbReference>
<evidence type="ECO:0000256" key="6">
    <source>
        <dbReference type="ARBA" id="ARBA00022691"/>
    </source>
</evidence>
<dbReference type="GO" id="GO:0006364">
    <property type="term" value="P:rRNA processing"/>
    <property type="evidence" value="ECO:0007669"/>
    <property type="project" value="UniProtKB-KW"/>
</dbReference>
<reference evidence="10" key="1">
    <citation type="submission" date="2019-10" db="EMBL/GenBank/DDBJ databases">
        <title>Draft genome sequence of Panacibacter sp. KCS-6.</title>
        <authorList>
            <person name="Yim K.J."/>
        </authorList>
    </citation>
    <scope>NUCLEOTIDE SEQUENCE</scope>
    <source>
        <strain evidence="10">KCS-6</strain>
    </source>
</reference>
<accession>A0A8J8FAF1</accession>
<keyword evidence="2" id="KW-0963">Cytoplasm</keyword>
<keyword evidence="3" id="KW-0698">rRNA processing</keyword>
<evidence type="ECO:0000256" key="8">
    <source>
        <dbReference type="ARBA" id="ARBA00038091"/>
    </source>
</evidence>
<sequence length="391" mass="44526">MTKVLLNRKIAQRIANGHPWVFGNEINRIEGEAAPGEIVDVYYHDNKFAGRGYYNPKSQIAVRLLTRKKEEINDAFFYNRIQQAWAYRQKIGYTENCRLIFGEADDMPSLIIDKFNDYFVIQTMALGMDVWKPAIVKALEQIFSPKGIYERNDVPVRELEGMQQQKGFLSAPFDTNIIINENGLQFHVDIVNGQKTGYFLDQRDNRRAIASIAKGAEVLGAFTYTGTFEIHAAHYGAKSVLGLDISENAVAQANRNAQLNKLDHICHFEAMNAFDALKNWSKEGRQYDMVMLDPPAFTKSREHIQKAITGYKEINLRGMKLLRNGGFLVTSSCTNLVQPDAFLQMIDMAAKDARKKIKQVVFKAQASDHPIVWGLENTNYLKFLILEVTDR</sequence>
<dbReference type="InterPro" id="IPR029063">
    <property type="entry name" value="SAM-dependent_MTases_sf"/>
</dbReference>
<dbReference type="Pfam" id="PF17785">
    <property type="entry name" value="PUA_3"/>
    <property type="match status" value="1"/>
</dbReference>
<name>A0A8J8FAF1_9BACT</name>
<dbReference type="Proteomes" id="UP000598971">
    <property type="component" value="Unassembled WGS sequence"/>
</dbReference>
<dbReference type="GO" id="GO:0008168">
    <property type="term" value="F:methyltransferase activity"/>
    <property type="evidence" value="ECO:0007669"/>
    <property type="project" value="UniProtKB-KW"/>
</dbReference>
<dbReference type="InterPro" id="IPR019614">
    <property type="entry name" value="SAM-dep_methyl-trfase"/>
</dbReference>
<comment type="similarity">
    <text evidence="8">Belongs to the methyltransferase superfamily. RlmI family.</text>
</comment>
<dbReference type="Gene3D" id="3.40.50.150">
    <property type="entry name" value="Vaccinia Virus protein VP39"/>
    <property type="match status" value="1"/>
</dbReference>
<keyword evidence="11" id="KW-1185">Reference proteome</keyword>
<feature type="domain" description="PUA" evidence="9">
    <location>
        <begin position="2"/>
        <end position="86"/>
    </location>
</feature>
<dbReference type="AlphaFoldDB" id="A0A8J8FAF1"/>
<organism evidence="10 11">
    <name type="scientific">Limnovirga soli</name>
    <dbReference type="NCBI Taxonomy" id="2656915"/>
    <lineage>
        <taxon>Bacteria</taxon>
        <taxon>Pseudomonadati</taxon>
        <taxon>Bacteroidota</taxon>
        <taxon>Chitinophagia</taxon>
        <taxon>Chitinophagales</taxon>
        <taxon>Chitinophagaceae</taxon>
        <taxon>Limnovirga</taxon>
    </lineage>
</organism>
<dbReference type="Gene3D" id="2.30.130.10">
    <property type="entry name" value="PUA domain"/>
    <property type="match status" value="1"/>
</dbReference>
<dbReference type="SMART" id="SM00359">
    <property type="entry name" value="PUA"/>
    <property type="match status" value="1"/>
</dbReference>
<dbReference type="CDD" id="cd11572">
    <property type="entry name" value="RlmI_M_like"/>
    <property type="match status" value="1"/>
</dbReference>
<evidence type="ECO:0000256" key="2">
    <source>
        <dbReference type="ARBA" id="ARBA00022490"/>
    </source>
</evidence>
<evidence type="ECO:0000259" key="9">
    <source>
        <dbReference type="SMART" id="SM00359"/>
    </source>
</evidence>
<dbReference type="PANTHER" id="PTHR42873">
    <property type="entry name" value="RIBOSOMAL RNA LARGE SUBUNIT METHYLTRANSFERASE"/>
    <property type="match status" value="1"/>
</dbReference>
<dbReference type="InterPro" id="IPR036974">
    <property type="entry name" value="PUA_sf"/>
</dbReference>
<dbReference type="PANTHER" id="PTHR42873:SF1">
    <property type="entry name" value="S-ADENOSYLMETHIONINE-DEPENDENT METHYLTRANSFERASE DOMAIN-CONTAINING PROTEIN"/>
    <property type="match status" value="1"/>
</dbReference>
<keyword evidence="4 10" id="KW-0489">Methyltransferase</keyword>
<dbReference type="InterPro" id="IPR041532">
    <property type="entry name" value="RlmI-like_PUA"/>
</dbReference>
<dbReference type="PROSITE" id="PS50890">
    <property type="entry name" value="PUA"/>
    <property type="match status" value="1"/>
</dbReference>
<dbReference type="CDD" id="cd02440">
    <property type="entry name" value="AdoMet_MTases"/>
    <property type="match status" value="1"/>
</dbReference>
<proteinExistence type="inferred from homology"/>
<dbReference type="EMBL" id="WHPF01000002">
    <property type="protein sequence ID" value="NNV54326.1"/>
    <property type="molecule type" value="Genomic_DNA"/>
</dbReference>
<dbReference type="InterPro" id="IPR002478">
    <property type="entry name" value="PUA"/>
</dbReference>
<gene>
    <name evidence="10" type="ORF">GD597_02560</name>
</gene>
<evidence type="ECO:0000256" key="1">
    <source>
        <dbReference type="ARBA" id="ARBA00004496"/>
    </source>
</evidence>